<dbReference type="EMBL" id="SMZO01000019">
    <property type="protein sequence ID" value="TDL87959.1"/>
    <property type="molecule type" value="Genomic_DNA"/>
</dbReference>
<sequence>MFKRTLVAALLLGSPLMAATEDFETFTTQNFPMPAGLSTGGFLFTSISAGSNPNVRIFDSATLSSYVLSCDFSVGGNACEQTLHILFPAATNSFSLDILAFDTLGSTATFEFDTPGGVDIRTYTRVGTETIASASFVGLGGATSVSIFSNDLAGLGYDNISTDPATPQVPLPAPLALLAGGIGALGLTRRRRG</sequence>
<name>A0A4V3BBQ8_9RHOB</name>
<feature type="transmembrane region" description="Helical" evidence="1">
    <location>
        <begin position="169"/>
        <end position="188"/>
    </location>
</feature>
<dbReference type="OrthoDB" id="9833584at2"/>
<evidence type="ECO:0000256" key="2">
    <source>
        <dbReference type="SAM" id="SignalP"/>
    </source>
</evidence>
<dbReference type="RefSeq" id="WP_133342797.1">
    <property type="nucleotide sequence ID" value="NZ_SMZO01000019.1"/>
</dbReference>
<accession>A0A4V3BBQ8</accession>
<keyword evidence="2" id="KW-0732">Signal</keyword>
<comment type="caution">
    <text evidence="3">The sequence shown here is derived from an EMBL/GenBank/DDBJ whole genome shotgun (WGS) entry which is preliminary data.</text>
</comment>
<organism evidence="3 4">
    <name type="scientific">Meridianimarinicoccus aquatilis</name>
    <dbReference type="NCBI Taxonomy" id="2552766"/>
    <lineage>
        <taxon>Bacteria</taxon>
        <taxon>Pseudomonadati</taxon>
        <taxon>Pseudomonadota</taxon>
        <taxon>Alphaproteobacteria</taxon>
        <taxon>Rhodobacterales</taxon>
        <taxon>Paracoccaceae</taxon>
        <taxon>Meridianimarinicoccus</taxon>
    </lineage>
</organism>
<protein>
    <recommendedName>
        <fullName evidence="5">VPLPA-CTERM sorting domain-containing protein</fullName>
    </recommendedName>
</protein>
<gene>
    <name evidence="3" type="ORF">E2L05_10155</name>
</gene>
<keyword evidence="1" id="KW-0472">Membrane</keyword>
<feature type="chain" id="PRO_5020623589" description="VPLPA-CTERM sorting domain-containing protein" evidence="2">
    <location>
        <begin position="19"/>
        <end position="193"/>
    </location>
</feature>
<keyword evidence="1" id="KW-1133">Transmembrane helix</keyword>
<dbReference type="AlphaFoldDB" id="A0A4V3BBQ8"/>
<keyword evidence="1" id="KW-0812">Transmembrane</keyword>
<evidence type="ECO:0000313" key="3">
    <source>
        <dbReference type="EMBL" id="TDL87959.1"/>
    </source>
</evidence>
<keyword evidence="4" id="KW-1185">Reference proteome</keyword>
<feature type="signal peptide" evidence="2">
    <location>
        <begin position="1"/>
        <end position="18"/>
    </location>
</feature>
<dbReference type="Proteomes" id="UP000294562">
    <property type="component" value="Unassembled WGS sequence"/>
</dbReference>
<evidence type="ECO:0000256" key="1">
    <source>
        <dbReference type="SAM" id="Phobius"/>
    </source>
</evidence>
<evidence type="ECO:0008006" key="5">
    <source>
        <dbReference type="Google" id="ProtNLM"/>
    </source>
</evidence>
<proteinExistence type="predicted"/>
<evidence type="ECO:0000313" key="4">
    <source>
        <dbReference type="Proteomes" id="UP000294562"/>
    </source>
</evidence>
<reference evidence="3 4" key="1">
    <citation type="submission" date="2019-03" db="EMBL/GenBank/DDBJ databases">
        <title>Rhodobacteraceae bacterium SM1902, a new member of the family Rhodobacteraceae isolated from Yantai.</title>
        <authorList>
            <person name="Sun Y."/>
        </authorList>
    </citation>
    <scope>NUCLEOTIDE SEQUENCE [LARGE SCALE GENOMIC DNA]</scope>
    <source>
        <strain evidence="3 4">SM1902</strain>
    </source>
</reference>